<evidence type="ECO:0000313" key="6">
    <source>
        <dbReference type="EMBL" id="GAW91484.1"/>
    </source>
</evidence>
<dbReference type="RefSeq" id="WP_238134171.1">
    <property type="nucleotide sequence ID" value="NZ_BDGJ01000018.1"/>
</dbReference>
<dbReference type="Pfam" id="PF17866">
    <property type="entry name" value="AAA_lid_6"/>
    <property type="match status" value="1"/>
</dbReference>
<evidence type="ECO:0000256" key="1">
    <source>
        <dbReference type="ARBA" id="ARBA00010378"/>
    </source>
</evidence>
<evidence type="ECO:0000259" key="5">
    <source>
        <dbReference type="SMART" id="SM00382"/>
    </source>
</evidence>
<dbReference type="SUPFAM" id="SSF52540">
    <property type="entry name" value="P-loop containing nucleoside triphosphate hydrolases"/>
    <property type="match status" value="1"/>
</dbReference>
<evidence type="ECO:0000256" key="2">
    <source>
        <dbReference type="ARBA" id="ARBA00022741"/>
    </source>
</evidence>
<dbReference type="GO" id="GO:0016887">
    <property type="term" value="F:ATP hydrolysis activity"/>
    <property type="evidence" value="ECO:0007669"/>
    <property type="project" value="InterPro"/>
</dbReference>
<dbReference type="InterPro" id="IPR050773">
    <property type="entry name" value="CbxX/CfxQ_RuBisCO_ESX"/>
</dbReference>
<evidence type="ECO:0000256" key="4">
    <source>
        <dbReference type="SAM" id="MobiDB-lite"/>
    </source>
</evidence>
<dbReference type="AlphaFoldDB" id="A0A1Z5HPP5"/>
<comment type="caution">
    <text evidence="6">The sequence shown here is derived from an EMBL/GenBank/DDBJ whole genome shotgun (WGS) entry which is preliminary data.</text>
</comment>
<dbReference type="NCBIfam" id="TIGR02881">
    <property type="entry name" value="spore_V_K"/>
    <property type="match status" value="1"/>
</dbReference>
<dbReference type="Pfam" id="PF00004">
    <property type="entry name" value="AAA"/>
    <property type="match status" value="1"/>
</dbReference>
<accession>A0A1Z5HPP5</accession>
<organism evidence="6 7">
    <name type="scientific">Calderihabitans maritimus</name>
    <dbReference type="NCBI Taxonomy" id="1246530"/>
    <lineage>
        <taxon>Bacteria</taxon>
        <taxon>Bacillati</taxon>
        <taxon>Bacillota</taxon>
        <taxon>Clostridia</taxon>
        <taxon>Neomoorellales</taxon>
        <taxon>Calderihabitantaceae</taxon>
        <taxon>Calderihabitans</taxon>
    </lineage>
</organism>
<dbReference type="InterPro" id="IPR003959">
    <property type="entry name" value="ATPase_AAA_core"/>
</dbReference>
<dbReference type="Proteomes" id="UP000197032">
    <property type="component" value="Unassembled WGS sequence"/>
</dbReference>
<evidence type="ECO:0000256" key="3">
    <source>
        <dbReference type="ARBA" id="ARBA00022840"/>
    </source>
</evidence>
<keyword evidence="2" id="KW-0547">Nucleotide-binding</keyword>
<feature type="compositionally biased region" description="Basic and acidic residues" evidence="4">
    <location>
        <begin position="1"/>
        <end position="18"/>
    </location>
</feature>
<dbReference type="CDD" id="cd00009">
    <property type="entry name" value="AAA"/>
    <property type="match status" value="1"/>
</dbReference>
<dbReference type="PANTHER" id="PTHR43392">
    <property type="entry name" value="AAA-TYPE ATPASE FAMILY PROTEIN / ANKYRIN REPEAT FAMILY PROTEIN"/>
    <property type="match status" value="1"/>
</dbReference>
<dbReference type="InterPro" id="IPR027417">
    <property type="entry name" value="P-loop_NTPase"/>
</dbReference>
<dbReference type="FunFam" id="3.40.50.300:FF:000216">
    <property type="entry name" value="Type VII secretion ATPase EccA"/>
    <property type="match status" value="1"/>
</dbReference>
<dbReference type="EMBL" id="BDGJ01000018">
    <property type="protein sequence ID" value="GAW91484.1"/>
    <property type="molecule type" value="Genomic_DNA"/>
</dbReference>
<feature type="domain" description="AAA+ ATPase" evidence="5">
    <location>
        <begin position="106"/>
        <end position="242"/>
    </location>
</feature>
<protein>
    <submittedName>
        <fullName evidence="6">Stage V sporulation protein K</fullName>
    </submittedName>
</protein>
<feature type="region of interest" description="Disordered" evidence="4">
    <location>
        <begin position="1"/>
        <end position="21"/>
    </location>
</feature>
<gene>
    <name evidence="6" type="ORF">KKC1_06460</name>
</gene>
<dbReference type="SMART" id="SM00382">
    <property type="entry name" value="AAA"/>
    <property type="match status" value="1"/>
</dbReference>
<dbReference type="InterPro" id="IPR041627">
    <property type="entry name" value="AAA_lid_6"/>
</dbReference>
<dbReference type="PRINTS" id="PR00819">
    <property type="entry name" value="CBXCFQXSUPER"/>
</dbReference>
<dbReference type="InterPro" id="IPR003593">
    <property type="entry name" value="AAA+_ATPase"/>
</dbReference>
<keyword evidence="3" id="KW-0067">ATP-binding</keyword>
<dbReference type="Gene3D" id="3.40.50.300">
    <property type="entry name" value="P-loop containing nucleotide triphosphate hydrolases"/>
    <property type="match status" value="1"/>
</dbReference>
<sequence length="333" mass="38039">MEIKLRFGTENKLERPKSNDNWGEMVEKGTISPAKAINLIRHYSKQVTHPPISQPEEAEKQKLDEILKELDDLIGLTEIKDLVKEIVAYVEIQKIRAKERLATEPTVLHMIFRGNPGTGKTTVARIIGKLFKELGVLQKGHLVEVERADLVGEYIGHTAQKTREQVKRAMGGILFIDEAYSLARGGEKDFGKETIDVLVKAMEDHKNNLILILAGYKEEMDWFLRTNPGLRSRFPIHLDFPDYTIPELMAIAHLMLERRQYKLSPEAETELEKILRKEAIFGHEHSGNARLVRNIIEKAIRRQAVRLVQEEKLTRQELMSINLEDIQGALGNG</sequence>
<dbReference type="Gene3D" id="1.10.8.60">
    <property type="match status" value="1"/>
</dbReference>
<dbReference type="InterPro" id="IPR014232">
    <property type="entry name" value="Spore_V_K"/>
</dbReference>
<name>A0A1Z5HPP5_9FIRM</name>
<dbReference type="GO" id="GO:0005524">
    <property type="term" value="F:ATP binding"/>
    <property type="evidence" value="ECO:0007669"/>
    <property type="project" value="UniProtKB-KW"/>
</dbReference>
<reference evidence="7" key="1">
    <citation type="journal article" date="2017" name="Appl. Environ. Microbiol.">
        <title>Genomic analysis of Calderihabitans maritimus KKC1, a thermophilic hydrogenogenic carboxydotrophic bacterium isolated from marine sediment.</title>
        <authorList>
            <person name="Omae K."/>
            <person name="Yoneda Y."/>
            <person name="Fukuyama Y."/>
            <person name="Yoshida T."/>
            <person name="Sako Y."/>
        </authorList>
    </citation>
    <scope>NUCLEOTIDE SEQUENCE [LARGE SCALE GENOMIC DNA]</scope>
    <source>
        <strain evidence="7">KKC1</strain>
    </source>
</reference>
<dbReference type="InterPro" id="IPR000641">
    <property type="entry name" value="CbxX/CfxQ"/>
</dbReference>
<dbReference type="PANTHER" id="PTHR43392:SF2">
    <property type="entry name" value="AAA-TYPE ATPASE FAMILY PROTEIN _ ANKYRIN REPEAT FAMILY PROTEIN"/>
    <property type="match status" value="1"/>
</dbReference>
<evidence type="ECO:0000313" key="7">
    <source>
        <dbReference type="Proteomes" id="UP000197032"/>
    </source>
</evidence>
<comment type="similarity">
    <text evidence="1">Belongs to the CbxX/CfxQ family.</text>
</comment>
<proteinExistence type="inferred from homology"/>
<keyword evidence="7" id="KW-1185">Reference proteome</keyword>